<dbReference type="GO" id="GO:0007007">
    <property type="term" value="P:inner mitochondrial membrane organization"/>
    <property type="evidence" value="ECO:0007669"/>
    <property type="project" value="TreeGrafter"/>
</dbReference>
<keyword evidence="5 16" id="KW-0547">Nucleotide-binding</keyword>
<comment type="catalytic activity">
    <reaction evidence="15">
        <text>1,2-di-(9Z-octadecenoyl)-sn-glycero-3-phosphocholine + 1-hexadecanoyl-sn-glycero-3-phosphocholine = 1-hexadecanoyl-2-(9Z-octadecenoyl)-sn-glycero-3-phosphocholine + 1-(9Z-octadecenoyl)-sn-glycero-3-phosphocholine</text>
        <dbReference type="Rhea" id="RHEA:43816"/>
        <dbReference type="ChEBI" id="CHEBI:28610"/>
        <dbReference type="ChEBI" id="CHEBI:72998"/>
        <dbReference type="ChEBI" id="CHEBI:73001"/>
        <dbReference type="ChEBI" id="CHEBI:74669"/>
    </reaction>
    <physiologicalReaction direction="left-to-right" evidence="15">
        <dbReference type="Rhea" id="RHEA:43817"/>
    </physiologicalReaction>
    <physiologicalReaction direction="right-to-left" evidence="15">
        <dbReference type="Rhea" id="RHEA:43818"/>
    </physiologicalReaction>
</comment>
<dbReference type="CDD" id="cd07989">
    <property type="entry name" value="LPLAT_AGPAT-like"/>
    <property type="match status" value="1"/>
</dbReference>
<evidence type="ECO:0000256" key="6">
    <source>
        <dbReference type="ARBA" id="ARBA00022787"/>
    </source>
</evidence>
<evidence type="ECO:0000313" key="20">
    <source>
        <dbReference type="Proteomes" id="UP000606786"/>
    </source>
</evidence>
<feature type="domain" description="Protein kinase" evidence="18">
    <location>
        <begin position="401"/>
        <end position="815"/>
    </location>
</feature>
<proteinExistence type="inferred from homology"/>
<dbReference type="EMBL" id="CAJHJT010000056">
    <property type="protein sequence ID" value="CAD7013513.1"/>
    <property type="molecule type" value="Genomic_DNA"/>
</dbReference>
<dbReference type="AlphaFoldDB" id="A0A811VH73"/>
<keyword evidence="7" id="KW-0999">Mitochondrion inner membrane</keyword>
<dbReference type="SUPFAM" id="SSF69593">
    <property type="entry name" value="Glycerol-3-phosphate (1)-acyltransferase"/>
    <property type="match status" value="1"/>
</dbReference>
<comment type="catalytic activity">
    <reaction evidence="14">
        <text>1'-[1,2-diacyl-sn-glycero-3-phospho],3'-[1-acyl-sn-glycero-3-phospho]-glycerol + a 1,2-diacyl-sn-glycero-3-phosphocholine = a cardiolipin + a 1-acyl-sn-glycero-3-phosphocholine</text>
        <dbReference type="Rhea" id="RHEA:33731"/>
        <dbReference type="ChEBI" id="CHEBI:57643"/>
        <dbReference type="ChEBI" id="CHEBI:58168"/>
        <dbReference type="ChEBI" id="CHEBI:62237"/>
        <dbReference type="ChEBI" id="CHEBI:64743"/>
    </reaction>
    <physiologicalReaction direction="left-to-right" evidence="14">
        <dbReference type="Rhea" id="RHEA:33732"/>
    </physiologicalReaction>
    <physiologicalReaction direction="right-to-left" evidence="14">
        <dbReference type="Rhea" id="RHEA:33733"/>
    </physiologicalReaction>
</comment>
<evidence type="ECO:0000256" key="10">
    <source>
        <dbReference type="ARBA" id="ARBA00023128"/>
    </source>
</evidence>
<evidence type="ECO:0000256" key="1">
    <source>
        <dbReference type="ARBA" id="ARBA00004137"/>
    </source>
</evidence>
<dbReference type="Pfam" id="PF00069">
    <property type="entry name" value="Pkinase"/>
    <property type="match status" value="1"/>
</dbReference>
<evidence type="ECO:0000256" key="17">
    <source>
        <dbReference type="SAM" id="MobiDB-lite"/>
    </source>
</evidence>
<evidence type="ECO:0000256" key="12">
    <source>
        <dbReference type="ARBA" id="ARBA00023315"/>
    </source>
</evidence>
<dbReference type="PANTHER" id="PTHR12497">
    <property type="entry name" value="TAZ PROTEIN TAFAZZIN"/>
    <property type="match status" value="1"/>
</dbReference>
<evidence type="ECO:0000256" key="3">
    <source>
        <dbReference type="ARBA" id="ARBA00020499"/>
    </source>
</evidence>
<keyword evidence="8 16" id="KW-0067">ATP-binding</keyword>
<keyword evidence="6" id="KW-1000">Mitochondrion outer membrane</keyword>
<accession>A0A811VH73</accession>
<evidence type="ECO:0000256" key="14">
    <source>
        <dbReference type="ARBA" id="ARBA00047906"/>
    </source>
</evidence>
<dbReference type="PRINTS" id="PR00979">
    <property type="entry name" value="TAFAZZIN"/>
</dbReference>
<dbReference type="PROSITE" id="PS00108">
    <property type="entry name" value="PROTEIN_KINASE_ST"/>
    <property type="match status" value="1"/>
</dbReference>
<keyword evidence="10" id="KW-0496">Mitochondrion</keyword>
<dbReference type="GO" id="GO:0005743">
    <property type="term" value="C:mitochondrial inner membrane"/>
    <property type="evidence" value="ECO:0007669"/>
    <property type="project" value="UniProtKB-SubCell"/>
</dbReference>
<comment type="caution">
    <text evidence="19">The sequence shown here is derived from an EMBL/GenBank/DDBJ whole genome shotgun (WGS) entry which is preliminary data.</text>
</comment>
<evidence type="ECO:0000256" key="4">
    <source>
        <dbReference type="ARBA" id="ARBA00022679"/>
    </source>
</evidence>
<keyword evidence="12" id="KW-0012">Acyltransferase</keyword>
<evidence type="ECO:0000313" key="19">
    <source>
        <dbReference type="EMBL" id="CAD7013513.1"/>
    </source>
</evidence>
<dbReference type="InterPro" id="IPR002123">
    <property type="entry name" value="Plipid/glycerol_acylTrfase"/>
</dbReference>
<organism evidence="19 20">
    <name type="scientific">Ceratitis capitata</name>
    <name type="common">Mediterranean fruit fly</name>
    <name type="synonym">Tephritis capitata</name>
    <dbReference type="NCBI Taxonomy" id="7213"/>
    <lineage>
        <taxon>Eukaryota</taxon>
        <taxon>Metazoa</taxon>
        <taxon>Ecdysozoa</taxon>
        <taxon>Arthropoda</taxon>
        <taxon>Hexapoda</taxon>
        <taxon>Insecta</taxon>
        <taxon>Pterygota</taxon>
        <taxon>Neoptera</taxon>
        <taxon>Endopterygota</taxon>
        <taxon>Diptera</taxon>
        <taxon>Brachycera</taxon>
        <taxon>Muscomorpha</taxon>
        <taxon>Tephritoidea</taxon>
        <taxon>Tephritidae</taxon>
        <taxon>Ceratitis</taxon>
        <taxon>Ceratitis</taxon>
    </lineage>
</organism>
<dbReference type="InterPro" id="IPR017441">
    <property type="entry name" value="Protein_kinase_ATP_BS"/>
</dbReference>
<dbReference type="PANTHER" id="PTHR12497:SF0">
    <property type="entry name" value="TAFAZZIN"/>
    <property type="match status" value="1"/>
</dbReference>
<dbReference type="GO" id="GO:0035965">
    <property type="term" value="P:cardiolipin acyl-chain remodeling"/>
    <property type="evidence" value="ECO:0007669"/>
    <property type="project" value="TreeGrafter"/>
</dbReference>
<evidence type="ECO:0000256" key="7">
    <source>
        <dbReference type="ARBA" id="ARBA00022792"/>
    </source>
</evidence>
<dbReference type="InterPro" id="IPR000872">
    <property type="entry name" value="Tafazzin"/>
</dbReference>
<keyword evidence="20" id="KW-1185">Reference proteome</keyword>
<evidence type="ECO:0000256" key="15">
    <source>
        <dbReference type="ARBA" id="ARBA00049543"/>
    </source>
</evidence>
<keyword evidence="11" id="KW-0472">Membrane</keyword>
<sequence>MLLTVAGLGLCGRLRLLNRGSYAAFVRIQKPCTAGYPTSSKRFHVQPRQEPQAQQQPLQQQQQQQQVAMGYNIDWIFQRLRYPSGLWYIASQIAITAVGLLAKFVLEQRFFITKNKSAMVKSFLKVLPLYHAVFLNKTTVYNKERLLNVIAKRPAGVPLVTVSNHHSCFDDPGLWGVLPVKYVCNTFRIRWSMAAHDICFTNTLHSTFFMYGKCIPVVRGSGVYQHAIDLCIQKCALGHWVHVFPEGKVNMTKEEMRLKWGVGRIIYESPRIPIILPMWHEGMDEVLPNIEPYILNWGKKVTLNIGQPIDLHDFIQDLKDRKVPEPEARKLITDKIQDVFHKQLNNNKQYSVDSAKTEEDAKQKRVPKLQALLQLPLNNEHAIELNTPNRNEILKDGLPKHTKYKILGKGAFGTVFKAIFRGQPVAVKIVRNVGKANVQSMTSETQILGWNHRNIIRILKVETTPNFGIVIMERFVSQNLQEIIDAKKLPLEHRIFISLDILSALSYCHKRNLLHLDVKPQNVLIAFAGIQPKLQNENLTTLYHRRQYVCKLCDFGASMKIDAPETTSKGNARGTIRYMAPEALREEPLTTATDIYSLGITMWHMRQRRLPYHWIACNEVVAYQVVKNKLRPDSAAAARNLKNTPHGCTSALHATMQRHHTCYCTNSTAEEITYHSLIHLTNVLNRAKQPEEQLRFSDCAVEESKPLSERRPFASLSAKMNVTRNLSAELTGSKSPAAPRSPLTPKNAITYQQQTQQKRSKCDVADVLVLFEDILRLHDRDKEKKYEALFRACWSDGPLSRPCTAMLRKSLTELL</sequence>
<evidence type="ECO:0000256" key="11">
    <source>
        <dbReference type="ARBA" id="ARBA00023136"/>
    </source>
</evidence>
<evidence type="ECO:0000256" key="9">
    <source>
        <dbReference type="ARBA" id="ARBA00023098"/>
    </source>
</evidence>
<evidence type="ECO:0000256" key="16">
    <source>
        <dbReference type="PROSITE-ProRule" id="PRU10141"/>
    </source>
</evidence>
<dbReference type="Gene3D" id="1.10.510.10">
    <property type="entry name" value="Transferase(Phosphotransferase) domain 1"/>
    <property type="match status" value="1"/>
</dbReference>
<dbReference type="Pfam" id="PF01553">
    <property type="entry name" value="Acyltransferase"/>
    <property type="match status" value="1"/>
</dbReference>
<dbReference type="Proteomes" id="UP000606786">
    <property type="component" value="Unassembled WGS sequence"/>
</dbReference>
<dbReference type="InterPro" id="IPR011009">
    <property type="entry name" value="Kinase-like_dom_sf"/>
</dbReference>
<dbReference type="SMART" id="SM00220">
    <property type="entry name" value="S_TKc"/>
    <property type="match status" value="1"/>
</dbReference>
<dbReference type="PROSITE" id="PS50011">
    <property type="entry name" value="PROTEIN_KINASE_DOM"/>
    <property type="match status" value="1"/>
</dbReference>
<feature type="region of interest" description="Disordered" evidence="17">
    <location>
        <begin position="38"/>
        <end position="59"/>
    </location>
</feature>
<protein>
    <recommendedName>
        <fullName evidence="3">Tafazzin</fullName>
    </recommendedName>
</protein>
<dbReference type="PROSITE" id="PS00107">
    <property type="entry name" value="PROTEIN_KINASE_ATP"/>
    <property type="match status" value="1"/>
</dbReference>
<reference evidence="19" key="1">
    <citation type="submission" date="2020-11" db="EMBL/GenBank/DDBJ databases">
        <authorList>
            <person name="Whitehead M."/>
        </authorList>
    </citation>
    <scope>NUCLEOTIDE SEQUENCE</scope>
    <source>
        <strain evidence="19">EGII</strain>
    </source>
</reference>
<dbReference type="InterPro" id="IPR008271">
    <property type="entry name" value="Ser/Thr_kinase_AS"/>
</dbReference>
<dbReference type="InterPro" id="IPR000719">
    <property type="entry name" value="Prot_kinase_dom"/>
</dbReference>
<comment type="subcellular location">
    <subcellularLocation>
        <location evidence="1">Mitochondrion inner membrane</location>
        <topology evidence="1">Peripheral membrane protein</topology>
        <orientation evidence="1">Intermembrane side</orientation>
    </subcellularLocation>
    <subcellularLocation>
        <location evidence="13">Mitochondrion outer membrane</location>
        <topology evidence="13">Peripheral membrane protein</topology>
        <orientation evidence="13">Intermembrane side</orientation>
    </subcellularLocation>
</comment>
<evidence type="ECO:0000256" key="5">
    <source>
        <dbReference type="ARBA" id="ARBA00022741"/>
    </source>
</evidence>
<dbReference type="GO" id="GO:0047184">
    <property type="term" value="F:1-acylglycerophosphocholine O-acyltransferase activity"/>
    <property type="evidence" value="ECO:0007669"/>
    <property type="project" value="TreeGrafter"/>
</dbReference>
<evidence type="ECO:0000256" key="13">
    <source>
        <dbReference type="ARBA" id="ARBA00024323"/>
    </source>
</evidence>
<dbReference type="OrthoDB" id="193467at2759"/>
<evidence type="ECO:0000256" key="2">
    <source>
        <dbReference type="ARBA" id="ARBA00010524"/>
    </source>
</evidence>
<keyword evidence="9" id="KW-0443">Lipid metabolism</keyword>
<dbReference type="GO" id="GO:0005741">
    <property type="term" value="C:mitochondrial outer membrane"/>
    <property type="evidence" value="ECO:0007669"/>
    <property type="project" value="UniProtKB-SubCell"/>
</dbReference>
<keyword evidence="4" id="KW-0808">Transferase</keyword>
<feature type="binding site" evidence="16">
    <location>
        <position position="428"/>
    </location>
    <ligand>
        <name>ATP</name>
        <dbReference type="ChEBI" id="CHEBI:30616"/>
    </ligand>
</feature>
<dbReference type="Gene3D" id="3.30.200.20">
    <property type="entry name" value="Phosphorylase Kinase, domain 1"/>
    <property type="match status" value="1"/>
</dbReference>
<gene>
    <name evidence="19" type="ORF">CCAP1982_LOCUS21573</name>
</gene>
<dbReference type="GO" id="GO:0005524">
    <property type="term" value="F:ATP binding"/>
    <property type="evidence" value="ECO:0007669"/>
    <property type="project" value="UniProtKB-UniRule"/>
</dbReference>
<comment type="similarity">
    <text evidence="2">Belongs to the taffazin family.</text>
</comment>
<name>A0A811VH73_CERCA</name>
<evidence type="ECO:0000259" key="18">
    <source>
        <dbReference type="PROSITE" id="PS50011"/>
    </source>
</evidence>
<feature type="compositionally biased region" description="Low complexity" evidence="17">
    <location>
        <begin position="46"/>
        <end position="59"/>
    </location>
</feature>
<dbReference type="SUPFAM" id="SSF56112">
    <property type="entry name" value="Protein kinase-like (PK-like)"/>
    <property type="match status" value="1"/>
</dbReference>
<dbReference type="SMART" id="SM00563">
    <property type="entry name" value="PlsC"/>
    <property type="match status" value="1"/>
</dbReference>
<evidence type="ECO:0000256" key="8">
    <source>
        <dbReference type="ARBA" id="ARBA00022840"/>
    </source>
</evidence>
<dbReference type="GO" id="GO:0004672">
    <property type="term" value="F:protein kinase activity"/>
    <property type="evidence" value="ECO:0007669"/>
    <property type="project" value="InterPro"/>
</dbReference>